<dbReference type="AlphaFoldDB" id="A0AA40K9L7"/>
<dbReference type="PANTHER" id="PTHR40788">
    <property type="entry name" value="CLR5 DOMAIN-CONTAINING PROTEIN-RELATED"/>
    <property type="match status" value="1"/>
</dbReference>
<organism evidence="2 3">
    <name type="scientific">Schizothecium vesticola</name>
    <dbReference type="NCBI Taxonomy" id="314040"/>
    <lineage>
        <taxon>Eukaryota</taxon>
        <taxon>Fungi</taxon>
        <taxon>Dikarya</taxon>
        <taxon>Ascomycota</taxon>
        <taxon>Pezizomycotina</taxon>
        <taxon>Sordariomycetes</taxon>
        <taxon>Sordariomycetidae</taxon>
        <taxon>Sordariales</taxon>
        <taxon>Schizotheciaceae</taxon>
        <taxon>Schizothecium</taxon>
    </lineage>
</organism>
<keyword evidence="3" id="KW-1185">Reference proteome</keyword>
<protein>
    <submittedName>
        <fullName evidence="2">Uncharacterized protein</fullName>
    </submittedName>
</protein>
<feature type="region of interest" description="Disordered" evidence="1">
    <location>
        <begin position="1"/>
        <end position="20"/>
    </location>
</feature>
<feature type="region of interest" description="Disordered" evidence="1">
    <location>
        <begin position="648"/>
        <end position="677"/>
    </location>
</feature>
<reference evidence="2" key="1">
    <citation type="submission" date="2023-06" db="EMBL/GenBank/DDBJ databases">
        <title>Genome-scale phylogeny and comparative genomics of the fungal order Sordariales.</title>
        <authorList>
            <consortium name="Lawrence Berkeley National Laboratory"/>
            <person name="Hensen N."/>
            <person name="Bonometti L."/>
            <person name="Westerberg I."/>
            <person name="Brannstrom I.O."/>
            <person name="Guillou S."/>
            <person name="Cros-Aarteil S."/>
            <person name="Calhoun S."/>
            <person name="Haridas S."/>
            <person name="Kuo A."/>
            <person name="Mondo S."/>
            <person name="Pangilinan J."/>
            <person name="Riley R."/>
            <person name="LaButti K."/>
            <person name="Andreopoulos B."/>
            <person name="Lipzen A."/>
            <person name="Chen C."/>
            <person name="Yanf M."/>
            <person name="Daum C."/>
            <person name="Ng V."/>
            <person name="Clum A."/>
            <person name="Steindorff A."/>
            <person name="Ohm R."/>
            <person name="Martin F."/>
            <person name="Silar P."/>
            <person name="Natvig D."/>
            <person name="Lalanne C."/>
            <person name="Gautier V."/>
            <person name="Ament-velasquez S.L."/>
            <person name="Kruys A."/>
            <person name="Hutchinson M.I."/>
            <person name="Powell A.J."/>
            <person name="Barry K."/>
            <person name="Miller A.N."/>
            <person name="Grigoriev I.V."/>
            <person name="Debuchy R."/>
            <person name="Gladieux P."/>
            <person name="Thoren M.H."/>
            <person name="Johannesson H."/>
        </authorList>
    </citation>
    <scope>NUCLEOTIDE SEQUENCE</scope>
    <source>
        <strain evidence="2">SMH3187-1</strain>
    </source>
</reference>
<sequence length="787" mass="88431">MDPKNIPKPPVKSADEVQHEARKRSYAIHAAYRTLGDIAQRHEPTIQARWAKKSKQKRLKILLDAWPGMARSNRPDWEVALECSCSEIARRQGAEYRDGYMWPSINQDALLKPRSLLLMLHARARNHPSNFAAGDRNAMEFGIITIAILPAVVHGPDHHSRYVMILNGATDPEAYGRLVPCGDSRAQFDPSQGLLVLEVQERILNFLVAFCQSILGDIPPADLTCDLKFPVRPLPILKTEAETNGGFDSLAAMAAEAPYRLPALIDFARLELVLEAKATAACDHIWALREDPAYFVDCISDILEHKVEVLRDTNGKLHPSLAKGRESVFGSYVISDLLHDGIHQAHNFIELHRQAKGLRLLYAKHASHLSTADDLPRGSLRLLEAVRRATSASPPLRKFFVRTPPGRLSKEGFEAAGMRPASIGKLTKVECHFFSLLGSLLDHASVMLPFYGMPLLLDDLERLLQSETEAANLLSSRLANLLGDLSIMAQCLTQLDLFQPWARTFHSATMDKIDTLKRHWEAWNDPVRIPFNALTVEDFFPVAHLGDVSQKRFCYPADKRPTKENIEALRRAENNLDVFWKAIDLITLKKCNQFRDTAIGTVLSENRTLYRTPEWVGDSDHKLSPRRTRSKNWKAQLGTTEKIKIKTKGIFPGSTPPIEAATPETTPTELSPEQPTPPTVAVDAHALKVFRTLFFNPGATSSPGEVPWQDFVRAMTSTGQFTAEKLYGSAWQFQRRDGEGQASIQFHQPHPRSKIHFTMARRMGRRLNRTFGWTGSTFVLKENEKTT</sequence>
<name>A0AA40K9L7_9PEZI</name>
<dbReference type="EMBL" id="JAUKUD010000003">
    <property type="protein sequence ID" value="KAK0750512.1"/>
    <property type="molecule type" value="Genomic_DNA"/>
</dbReference>
<comment type="caution">
    <text evidence="2">The sequence shown here is derived from an EMBL/GenBank/DDBJ whole genome shotgun (WGS) entry which is preliminary data.</text>
</comment>
<dbReference type="PANTHER" id="PTHR40788:SF2">
    <property type="entry name" value="CLR5 DOMAIN-CONTAINING PROTEIN"/>
    <property type="match status" value="1"/>
</dbReference>
<feature type="compositionally biased region" description="Low complexity" evidence="1">
    <location>
        <begin position="656"/>
        <end position="673"/>
    </location>
</feature>
<dbReference type="Proteomes" id="UP001172155">
    <property type="component" value="Unassembled WGS sequence"/>
</dbReference>
<accession>A0AA40K9L7</accession>
<feature type="compositionally biased region" description="Pro residues" evidence="1">
    <location>
        <begin position="1"/>
        <end position="10"/>
    </location>
</feature>
<gene>
    <name evidence="2" type="ORF">B0T18DRAFT_480122</name>
</gene>
<evidence type="ECO:0000313" key="3">
    <source>
        <dbReference type="Proteomes" id="UP001172155"/>
    </source>
</evidence>
<proteinExistence type="predicted"/>
<evidence type="ECO:0000313" key="2">
    <source>
        <dbReference type="EMBL" id="KAK0750512.1"/>
    </source>
</evidence>
<evidence type="ECO:0000256" key="1">
    <source>
        <dbReference type="SAM" id="MobiDB-lite"/>
    </source>
</evidence>